<feature type="active site" description="Proton acceptor" evidence="16">
    <location>
        <position position="95"/>
    </location>
</feature>
<evidence type="ECO:0000256" key="13">
    <source>
        <dbReference type="ARBA" id="ARBA00022993"/>
    </source>
</evidence>
<reference evidence="17" key="1">
    <citation type="submission" date="2020-10" db="EMBL/GenBank/DDBJ databases">
        <authorList>
            <person name="Gilroy R."/>
        </authorList>
    </citation>
    <scope>NUCLEOTIDE SEQUENCE</scope>
    <source>
        <strain evidence="17">D3-1215</strain>
    </source>
</reference>
<dbReference type="GO" id="GO:0015937">
    <property type="term" value="P:coenzyme A biosynthetic process"/>
    <property type="evidence" value="ECO:0007669"/>
    <property type="project" value="UniProtKB-UniRule"/>
</dbReference>
<evidence type="ECO:0000256" key="9">
    <source>
        <dbReference type="ARBA" id="ARBA00022741"/>
    </source>
</evidence>
<evidence type="ECO:0000256" key="4">
    <source>
        <dbReference type="ARBA" id="ARBA00005225"/>
    </source>
</evidence>
<evidence type="ECO:0000256" key="8">
    <source>
        <dbReference type="ARBA" id="ARBA00022679"/>
    </source>
</evidence>
<dbReference type="CDD" id="cd24015">
    <property type="entry name" value="ASKHA_NBD_PanK-III"/>
    <property type="match status" value="1"/>
</dbReference>
<feature type="binding site" evidence="16">
    <location>
        <begin position="6"/>
        <end position="13"/>
    </location>
    <ligand>
        <name>ATP</name>
        <dbReference type="ChEBI" id="CHEBI:30616"/>
    </ligand>
</feature>
<dbReference type="Proteomes" id="UP000823637">
    <property type="component" value="Unassembled WGS sequence"/>
</dbReference>
<evidence type="ECO:0000256" key="11">
    <source>
        <dbReference type="ARBA" id="ARBA00022840"/>
    </source>
</evidence>
<keyword evidence="10 16" id="KW-0418">Kinase</keyword>
<keyword evidence="7 16" id="KW-0963">Cytoplasm</keyword>
<comment type="subcellular location">
    <subcellularLocation>
        <location evidence="3 16">Cytoplasm</location>
    </subcellularLocation>
</comment>
<evidence type="ECO:0000256" key="14">
    <source>
        <dbReference type="ARBA" id="ARBA00038036"/>
    </source>
</evidence>
<organism evidence="17 18">
    <name type="scientific">Candidatus Enterocola intestinipullorum</name>
    <dbReference type="NCBI Taxonomy" id="2840783"/>
    <lineage>
        <taxon>Bacteria</taxon>
        <taxon>Pseudomonadati</taxon>
        <taxon>Bacteroidota</taxon>
        <taxon>Bacteroidia</taxon>
        <taxon>Bacteroidales</taxon>
        <taxon>Candidatus Enterocola</taxon>
    </lineage>
</organism>
<comment type="similarity">
    <text evidence="14 16">Belongs to the type III pantothenate kinase family.</text>
</comment>
<evidence type="ECO:0000256" key="1">
    <source>
        <dbReference type="ARBA" id="ARBA00001206"/>
    </source>
</evidence>
<evidence type="ECO:0000256" key="12">
    <source>
        <dbReference type="ARBA" id="ARBA00022958"/>
    </source>
</evidence>
<evidence type="ECO:0000256" key="3">
    <source>
        <dbReference type="ARBA" id="ARBA00004496"/>
    </source>
</evidence>
<dbReference type="Gene3D" id="3.30.420.40">
    <property type="match status" value="1"/>
</dbReference>
<dbReference type="InterPro" id="IPR043129">
    <property type="entry name" value="ATPase_NBD"/>
</dbReference>
<keyword evidence="11 16" id="KW-0067">ATP-binding</keyword>
<evidence type="ECO:0000313" key="18">
    <source>
        <dbReference type="Proteomes" id="UP000823637"/>
    </source>
</evidence>
<evidence type="ECO:0000256" key="5">
    <source>
        <dbReference type="ARBA" id="ARBA00011738"/>
    </source>
</evidence>
<dbReference type="AlphaFoldDB" id="A0A9D9HAE7"/>
<dbReference type="PANTHER" id="PTHR34265:SF1">
    <property type="entry name" value="TYPE III PANTOTHENATE KINASE"/>
    <property type="match status" value="1"/>
</dbReference>
<keyword evidence="13 16" id="KW-0173">Coenzyme A biosynthesis</keyword>
<name>A0A9D9HAE7_9BACT</name>
<comment type="function">
    <text evidence="16">Catalyzes the phosphorylation of pantothenate (Pan), the first step in CoA biosynthesis.</text>
</comment>
<dbReference type="PANTHER" id="PTHR34265">
    <property type="entry name" value="TYPE III PANTOTHENATE KINASE"/>
    <property type="match status" value="1"/>
</dbReference>
<evidence type="ECO:0000256" key="6">
    <source>
        <dbReference type="ARBA" id="ARBA00012102"/>
    </source>
</evidence>
<feature type="binding site" evidence="16">
    <location>
        <begin position="93"/>
        <end position="96"/>
    </location>
    <ligand>
        <name>substrate</name>
    </ligand>
</feature>
<keyword evidence="9 16" id="KW-0547">Nucleotide-binding</keyword>
<comment type="catalytic activity">
    <reaction evidence="1 16">
        <text>(R)-pantothenate + ATP = (R)-4'-phosphopantothenate + ADP + H(+)</text>
        <dbReference type="Rhea" id="RHEA:16373"/>
        <dbReference type="ChEBI" id="CHEBI:10986"/>
        <dbReference type="ChEBI" id="CHEBI:15378"/>
        <dbReference type="ChEBI" id="CHEBI:29032"/>
        <dbReference type="ChEBI" id="CHEBI:30616"/>
        <dbReference type="ChEBI" id="CHEBI:456216"/>
        <dbReference type="EC" id="2.7.1.33"/>
    </reaction>
</comment>
<proteinExistence type="inferred from homology"/>
<protein>
    <recommendedName>
        <fullName evidence="15 16">Type III pantothenate kinase</fullName>
        <ecNumber evidence="6 16">2.7.1.33</ecNumber>
    </recommendedName>
    <alternativeName>
        <fullName evidence="16">PanK-III</fullName>
    </alternativeName>
    <alternativeName>
        <fullName evidence="16">Pantothenic acid kinase</fullName>
    </alternativeName>
</protein>
<dbReference type="GO" id="GO:0005524">
    <property type="term" value="F:ATP binding"/>
    <property type="evidence" value="ECO:0007669"/>
    <property type="project" value="UniProtKB-UniRule"/>
</dbReference>
<dbReference type="InterPro" id="IPR004619">
    <property type="entry name" value="Type_III_PanK"/>
</dbReference>
<gene>
    <name evidence="16" type="primary">coaX</name>
    <name evidence="17" type="ORF">IAC32_04955</name>
</gene>
<comment type="pathway">
    <text evidence="4 16">Cofactor biosynthesis; coenzyme A biosynthesis; CoA from (R)-pantothenate: step 1/5.</text>
</comment>
<dbReference type="GO" id="GO:0004594">
    <property type="term" value="F:pantothenate kinase activity"/>
    <property type="evidence" value="ECO:0007669"/>
    <property type="project" value="UniProtKB-UniRule"/>
</dbReference>
<evidence type="ECO:0000256" key="7">
    <source>
        <dbReference type="ARBA" id="ARBA00022490"/>
    </source>
</evidence>
<keyword evidence="8 16" id="KW-0808">Transferase</keyword>
<comment type="cofactor">
    <cofactor evidence="16">
        <name>NH4(+)</name>
        <dbReference type="ChEBI" id="CHEBI:28938"/>
    </cofactor>
    <cofactor evidence="16">
        <name>K(+)</name>
        <dbReference type="ChEBI" id="CHEBI:29103"/>
    </cofactor>
    <text evidence="16">A monovalent cation. Ammonium or potassium.</text>
</comment>
<accession>A0A9D9HAE7</accession>
<comment type="caution">
    <text evidence="17">The sequence shown here is derived from an EMBL/GenBank/DDBJ whole genome shotgun (WGS) entry which is preliminary data.</text>
</comment>
<feature type="binding site" evidence="16">
    <location>
        <position position="86"/>
    </location>
    <ligand>
        <name>substrate</name>
    </ligand>
</feature>
<evidence type="ECO:0000256" key="16">
    <source>
        <dbReference type="HAMAP-Rule" id="MF_01274"/>
    </source>
</evidence>
<feature type="binding site" evidence="16">
    <location>
        <position position="116"/>
    </location>
    <ligand>
        <name>K(+)</name>
        <dbReference type="ChEBI" id="CHEBI:29103"/>
    </ligand>
</feature>
<feature type="binding site" evidence="16">
    <location>
        <position position="171"/>
    </location>
    <ligand>
        <name>substrate</name>
    </ligand>
</feature>
<keyword evidence="16" id="KW-0479">Metal-binding</keyword>
<dbReference type="SUPFAM" id="SSF53067">
    <property type="entry name" value="Actin-like ATPase domain"/>
    <property type="match status" value="2"/>
</dbReference>
<dbReference type="Pfam" id="PF03309">
    <property type="entry name" value="Pan_kinase"/>
    <property type="match status" value="1"/>
</dbReference>
<evidence type="ECO:0000313" key="17">
    <source>
        <dbReference type="EMBL" id="MBO8447075.1"/>
    </source>
</evidence>
<dbReference type="EMBL" id="JADIMR010000073">
    <property type="protein sequence ID" value="MBO8447075.1"/>
    <property type="molecule type" value="Genomic_DNA"/>
</dbReference>
<evidence type="ECO:0000256" key="2">
    <source>
        <dbReference type="ARBA" id="ARBA00001958"/>
    </source>
</evidence>
<comment type="subunit">
    <text evidence="5 16">Homodimer.</text>
</comment>
<evidence type="ECO:0000256" key="15">
    <source>
        <dbReference type="ARBA" id="ARBA00040883"/>
    </source>
</evidence>
<dbReference type="NCBIfam" id="TIGR00671">
    <property type="entry name" value="baf"/>
    <property type="match status" value="1"/>
</dbReference>
<dbReference type="EC" id="2.7.1.33" evidence="6 16"/>
<sequence length="246" mass="26665">MNLALDLGNTRAKAVFFDNDTEVAEYVYDKFTLDDCKALLRKHDTEAAILCAVTAFDEALPRFLRDNTRFFMQLAADTPQPLEIDYGTPQTLGADRLAAATAAACIKPGRNILVIDAGTALTFDLVTADGRFAGGNISPGARLRFKALNAFTGKLPLLSLEECSGGLGKSTKEAILNGVVQGIVSEIGHYAESLSAEYEDLLVFLTGGDCFYFAKKLKIPIFVVPNLLSQGLNRILKYNLCRKSAL</sequence>
<dbReference type="GO" id="GO:0005737">
    <property type="term" value="C:cytoplasm"/>
    <property type="evidence" value="ECO:0007669"/>
    <property type="project" value="UniProtKB-SubCell"/>
</dbReference>
<keyword evidence="12 16" id="KW-0630">Potassium</keyword>
<evidence type="ECO:0000256" key="10">
    <source>
        <dbReference type="ARBA" id="ARBA00022777"/>
    </source>
</evidence>
<dbReference type="HAMAP" id="MF_01274">
    <property type="entry name" value="Pantothen_kinase_3"/>
    <property type="match status" value="1"/>
</dbReference>
<reference evidence="17" key="2">
    <citation type="journal article" date="2021" name="PeerJ">
        <title>Extensive microbial diversity within the chicken gut microbiome revealed by metagenomics and culture.</title>
        <authorList>
            <person name="Gilroy R."/>
            <person name="Ravi A."/>
            <person name="Getino M."/>
            <person name="Pursley I."/>
            <person name="Horton D.L."/>
            <person name="Alikhan N.F."/>
            <person name="Baker D."/>
            <person name="Gharbi K."/>
            <person name="Hall N."/>
            <person name="Watson M."/>
            <person name="Adriaenssens E.M."/>
            <person name="Foster-Nyarko E."/>
            <person name="Jarju S."/>
            <person name="Secka A."/>
            <person name="Antonio M."/>
            <person name="Oren A."/>
            <person name="Chaudhuri R.R."/>
            <person name="La Ragione R."/>
            <person name="Hildebrand F."/>
            <person name="Pallen M.J."/>
        </authorList>
    </citation>
    <scope>NUCLEOTIDE SEQUENCE</scope>
    <source>
        <strain evidence="17">D3-1215</strain>
    </source>
</reference>
<dbReference type="GO" id="GO:0046872">
    <property type="term" value="F:metal ion binding"/>
    <property type="evidence" value="ECO:0007669"/>
    <property type="project" value="UniProtKB-KW"/>
</dbReference>
<feature type="binding site" evidence="16">
    <location>
        <position position="119"/>
    </location>
    <ligand>
        <name>ATP</name>
        <dbReference type="ChEBI" id="CHEBI:30616"/>
    </ligand>
</feature>
<comment type="cofactor">
    <cofactor evidence="2">
        <name>K(+)</name>
        <dbReference type="ChEBI" id="CHEBI:29103"/>
    </cofactor>
</comment>